<comment type="caution">
    <text evidence="3">The sequence shown here is derived from an EMBL/GenBank/DDBJ whole genome shotgun (WGS) entry which is preliminary data.</text>
</comment>
<organism evidence="3 4">
    <name type="scientific">Penicillium olsonii</name>
    <dbReference type="NCBI Taxonomy" id="99116"/>
    <lineage>
        <taxon>Eukaryota</taxon>
        <taxon>Fungi</taxon>
        <taxon>Dikarya</taxon>
        <taxon>Ascomycota</taxon>
        <taxon>Pezizomycotina</taxon>
        <taxon>Eurotiomycetes</taxon>
        <taxon>Eurotiomycetidae</taxon>
        <taxon>Eurotiales</taxon>
        <taxon>Aspergillaceae</taxon>
        <taxon>Penicillium</taxon>
    </lineage>
</organism>
<name>A0A9W4I1D7_PENOL</name>
<protein>
    <recommendedName>
        <fullName evidence="2">NACHT domain-containing protein</fullName>
    </recommendedName>
</protein>
<reference evidence="3" key="1">
    <citation type="submission" date="2021-07" db="EMBL/GenBank/DDBJ databases">
        <authorList>
            <person name="Branca A.L. A."/>
        </authorList>
    </citation>
    <scope>NUCLEOTIDE SEQUENCE</scope>
</reference>
<dbReference type="InterPro" id="IPR007111">
    <property type="entry name" value="NACHT_NTPase"/>
</dbReference>
<dbReference type="PANTHER" id="PTHR10039:SF17">
    <property type="entry name" value="FUNGAL STAND N-TERMINAL GOODBYE DOMAIN-CONTAINING PROTEIN-RELATED"/>
    <property type="match status" value="1"/>
</dbReference>
<evidence type="ECO:0000313" key="4">
    <source>
        <dbReference type="Proteomes" id="UP001153618"/>
    </source>
</evidence>
<dbReference type="InterPro" id="IPR056884">
    <property type="entry name" value="NPHP3-like_N"/>
</dbReference>
<dbReference type="Gene3D" id="3.40.50.300">
    <property type="entry name" value="P-loop containing nucleotide triphosphate hydrolases"/>
    <property type="match status" value="1"/>
</dbReference>
<sequence length="773" mass="87525">MQTNQTRCIPNITPPRRPAFTLITSRTHRSCFHCSKVFTYISPLQCPYCQAYPNFEASRSREFGYLHPSGNNWNPISCPAKMEGLSVAASVFGTIQLTGSLVKICGGYIQEMKNAREDIMALQRSIVCLEGTVQNLFELLQGPHATKLSTSSLMTTNINDCFADLGALEKKINPKEGKGMMRKLGIRALKWPLKRTEVDGIIERLDRYKSSFIFSLQIDQTLSLEKLPITSGAEFDSYMDQHEETCLPGTRTELLHQITEWVVSPQGKCIFWLNGMAGSGKSTISRTVARSSKEAKILGATFFFKRGEGNRGRAVNFFSTIARQFAINFPELVPGIKKAINDDPDIAAKSLKEQFEKLLYQPLLSLKHSPGSLGTGKSPIAVIVIDALDECEVDTDIRTILQLLPQLRGLSVHVRIFLTSRPDLPIQLGFLEIKNQHYEELVLHNILEASTAHDIALFLNWRLSKIRKQRSLSVSWPTETDEQALVALSAPLFIFAATICRVLEDPQWDPEESLTEILTHRGDIPQLDRTYLPVLDRVLHNQSEKQKKQLIREFRGILGVIIMLESPLPICSLTTLTGFSENLINRRLNALHSVIRVPETREIPLRLFHLSFRDFLLDPESRNKTPLWIDEKHVHQKLATRCLAICYTLKRDLCELADDVNLRSDIDPQTIRNCLTLEMQYSCRFWAQHLIQSQDPSLLRDAFLFLQKHFLHWIEAMSILGLASEIVRIVDLLHTVALVGSSHAPRGYSYLGIIAHTHANRHRVATTLTTSKF</sequence>
<dbReference type="PROSITE" id="PS50837">
    <property type="entry name" value="NACHT"/>
    <property type="match status" value="1"/>
</dbReference>
<dbReference type="SUPFAM" id="SSF52540">
    <property type="entry name" value="P-loop containing nucleoside triphosphate hydrolases"/>
    <property type="match status" value="1"/>
</dbReference>
<dbReference type="EMBL" id="CAJVOS010000041">
    <property type="protein sequence ID" value="CAG8188174.1"/>
    <property type="molecule type" value="Genomic_DNA"/>
</dbReference>
<dbReference type="PANTHER" id="PTHR10039">
    <property type="entry name" value="AMELOGENIN"/>
    <property type="match status" value="1"/>
</dbReference>
<evidence type="ECO:0000256" key="1">
    <source>
        <dbReference type="ARBA" id="ARBA00022737"/>
    </source>
</evidence>
<dbReference type="OrthoDB" id="1577640at2759"/>
<proteinExistence type="predicted"/>
<dbReference type="Pfam" id="PF24883">
    <property type="entry name" value="NPHP3_N"/>
    <property type="match status" value="1"/>
</dbReference>
<keyword evidence="1" id="KW-0677">Repeat</keyword>
<dbReference type="InterPro" id="IPR027417">
    <property type="entry name" value="P-loop_NTPase"/>
</dbReference>
<dbReference type="AlphaFoldDB" id="A0A9W4I1D7"/>
<feature type="domain" description="NACHT" evidence="2">
    <location>
        <begin position="269"/>
        <end position="423"/>
    </location>
</feature>
<evidence type="ECO:0000259" key="2">
    <source>
        <dbReference type="PROSITE" id="PS50837"/>
    </source>
</evidence>
<keyword evidence="4" id="KW-1185">Reference proteome</keyword>
<dbReference type="Proteomes" id="UP001153618">
    <property type="component" value="Unassembled WGS sequence"/>
</dbReference>
<evidence type="ECO:0000313" key="3">
    <source>
        <dbReference type="EMBL" id="CAG8188174.1"/>
    </source>
</evidence>
<accession>A0A9W4I1D7</accession>
<gene>
    <name evidence="3" type="ORF">POLS_LOCUS7139</name>
</gene>